<dbReference type="SUPFAM" id="SSF51101">
    <property type="entry name" value="Mannose-binding lectins"/>
    <property type="match status" value="1"/>
</dbReference>
<dbReference type="InterPro" id="IPR000300">
    <property type="entry name" value="IPPc"/>
</dbReference>
<name>A0A2H3CRU8_9AGAR</name>
<accession>A0A2H3CRU8</accession>
<dbReference type="Gene3D" id="2.100.10.30">
    <property type="entry name" value="Jacalin-like lectin domain"/>
    <property type="match status" value="1"/>
</dbReference>
<reference evidence="4" key="1">
    <citation type="journal article" date="2017" name="Nat. Ecol. Evol.">
        <title>Genome expansion and lineage-specific genetic innovations in the forest pathogenic fungi Armillaria.</title>
        <authorList>
            <person name="Sipos G."/>
            <person name="Prasanna A.N."/>
            <person name="Walter M.C."/>
            <person name="O'Connor E."/>
            <person name="Balint B."/>
            <person name="Krizsan K."/>
            <person name="Kiss B."/>
            <person name="Hess J."/>
            <person name="Varga T."/>
            <person name="Slot J."/>
            <person name="Riley R."/>
            <person name="Boka B."/>
            <person name="Rigling D."/>
            <person name="Barry K."/>
            <person name="Lee J."/>
            <person name="Mihaltcheva S."/>
            <person name="LaButti K."/>
            <person name="Lipzen A."/>
            <person name="Waldron R."/>
            <person name="Moloney N.M."/>
            <person name="Sperisen C."/>
            <person name="Kredics L."/>
            <person name="Vagvoelgyi C."/>
            <person name="Patrignani A."/>
            <person name="Fitzpatrick D."/>
            <person name="Nagy I."/>
            <person name="Doyle S."/>
            <person name="Anderson J.B."/>
            <person name="Grigoriev I.V."/>
            <person name="Gueldener U."/>
            <person name="Muensterkoetter M."/>
            <person name="Nagy L.G."/>
        </authorList>
    </citation>
    <scope>NUCLEOTIDE SEQUENCE [LARGE SCALE GENOMIC DNA]</scope>
    <source>
        <strain evidence="4">28-4</strain>
    </source>
</reference>
<evidence type="ECO:0000256" key="1">
    <source>
        <dbReference type="SAM" id="SignalP"/>
    </source>
</evidence>
<feature type="signal peptide" evidence="1">
    <location>
        <begin position="1"/>
        <end position="22"/>
    </location>
</feature>
<dbReference type="PANTHER" id="PTHR16320">
    <property type="entry name" value="SPHINGOMYELINASE FAMILY MEMBER"/>
    <property type="match status" value="1"/>
</dbReference>
<dbReference type="PANTHER" id="PTHR16320:SF1">
    <property type="entry name" value="SPHINGOMYELINASE DDB_G0288017"/>
    <property type="match status" value="1"/>
</dbReference>
<dbReference type="Pfam" id="PF01419">
    <property type="entry name" value="Jacalin"/>
    <property type="match status" value="1"/>
</dbReference>
<evidence type="ECO:0000259" key="2">
    <source>
        <dbReference type="PROSITE" id="PS51752"/>
    </source>
</evidence>
<gene>
    <name evidence="3" type="ORF">ARMSODRAFT_58936</name>
</gene>
<dbReference type="PROSITE" id="PS51752">
    <property type="entry name" value="JACALIN_LECTIN"/>
    <property type="match status" value="1"/>
</dbReference>
<keyword evidence="4" id="KW-1185">Reference proteome</keyword>
<dbReference type="AlphaFoldDB" id="A0A2H3CRU8"/>
<evidence type="ECO:0000313" key="4">
    <source>
        <dbReference type="Proteomes" id="UP000218334"/>
    </source>
</evidence>
<dbReference type="InterPro" id="IPR001229">
    <property type="entry name" value="Jacalin-like_lectin_dom"/>
</dbReference>
<evidence type="ECO:0000313" key="3">
    <source>
        <dbReference type="EMBL" id="PBK78863.1"/>
    </source>
</evidence>
<feature type="chain" id="PRO_5013783050" description="Jacalin-type lectin domain-containing protein" evidence="1">
    <location>
        <begin position="23"/>
        <end position="495"/>
    </location>
</feature>
<dbReference type="InterPro" id="IPR036691">
    <property type="entry name" value="Endo/exonu/phosph_ase_sf"/>
</dbReference>
<dbReference type="SUPFAM" id="SSF56219">
    <property type="entry name" value="DNase I-like"/>
    <property type="match status" value="1"/>
</dbReference>
<dbReference type="InterPro" id="IPR036404">
    <property type="entry name" value="Jacalin-like_lectin_dom_sf"/>
</dbReference>
<dbReference type="Proteomes" id="UP000218334">
    <property type="component" value="Unassembled WGS sequence"/>
</dbReference>
<dbReference type="GO" id="GO:0004767">
    <property type="term" value="F:sphingomyelin phosphodiesterase activity"/>
    <property type="evidence" value="ECO:0007669"/>
    <property type="project" value="InterPro"/>
</dbReference>
<feature type="domain" description="Jacalin-type lectin" evidence="2">
    <location>
        <begin position="302"/>
        <end position="453"/>
    </location>
</feature>
<sequence length="495" mass="53036">MFSPSVWSVVLVSSLLVRYAVADTTSGSFSLLSYNVAGLPEALSSGNPETNTPLISERLGPYNVINVEEDFNYHAVLYASDSHAYRTPTSGGAGIGSGLNTLSDFEYIDLERTTWDDCYSNSGDCLTPKGFTLVRIRVSDGVWIDLYNLHTDAGAEDGDIEARASNLAQVAEFMETWSAGMAVIIMGDTNSRYTRDSDALHGLIDDTGVTDAWISNIRGGSYPEEGATALVCDFPFAAGTTQAEMVSCEVVDKIFTRSSSIITLSTTSFTNEDENFVDDDGAPLSDHYPISATASWSLSSSLRLSDPTGGPHGDPFNDIATSLTGDVPTITSITIRSGSRVDAVSYDLLYPGGSTSTVYHGGTGGSDNTLSLSNGDYITQITACSGKHDDTTRVFYLKLTTNSGSVLEGGVTTDDCLTTTVPTDAGSGGEWGLVGFWGRTGDEADSLAGIWGFITFRFDANYTRFIPSEKIVTWTTYDPFKHTMQIFPRLTNVGM</sequence>
<dbReference type="STRING" id="1076256.A0A2H3CRU8"/>
<keyword evidence="1" id="KW-0732">Signal</keyword>
<dbReference type="Pfam" id="PF22669">
    <property type="entry name" value="Exo_endo_phos2"/>
    <property type="match status" value="1"/>
</dbReference>
<dbReference type="GO" id="GO:0016791">
    <property type="term" value="F:phosphatase activity"/>
    <property type="evidence" value="ECO:0007669"/>
    <property type="project" value="InterPro"/>
</dbReference>
<dbReference type="InterPro" id="IPR038772">
    <property type="entry name" value="Sph/SMPD2-like"/>
</dbReference>
<protein>
    <recommendedName>
        <fullName evidence="2">Jacalin-type lectin domain-containing protein</fullName>
    </recommendedName>
</protein>
<organism evidence="3 4">
    <name type="scientific">Armillaria solidipes</name>
    <dbReference type="NCBI Taxonomy" id="1076256"/>
    <lineage>
        <taxon>Eukaryota</taxon>
        <taxon>Fungi</taxon>
        <taxon>Dikarya</taxon>
        <taxon>Basidiomycota</taxon>
        <taxon>Agaricomycotina</taxon>
        <taxon>Agaricomycetes</taxon>
        <taxon>Agaricomycetidae</taxon>
        <taxon>Agaricales</taxon>
        <taxon>Marasmiineae</taxon>
        <taxon>Physalacriaceae</taxon>
        <taxon>Armillaria</taxon>
    </lineage>
</organism>
<dbReference type="SMART" id="SM00915">
    <property type="entry name" value="Jacalin"/>
    <property type="match status" value="1"/>
</dbReference>
<dbReference type="EMBL" id="KZ293415">
    <property type="protein sequence ID" value="PBK78863.1"/>
    <property type="molecule type" value="Genomic_DNA"/>
</dbReference>
<proteinExistence type="predicted"/>
<dbReference type="GO" id="GO:0046856">
    <property type="term" value="P:phosphatidylinositol dephosphorylation"/>
    <property type="evidence" value="ECO:0007669"/>
    <property type="project" value="InterPro"/>
</dbReference>
<dbReference type="Gene3D" id="3.60.10.10">
    <property type="entry name" value="Endonuclease/exonuclease/phosphatase"/>
    <property type="match status" value="1"/>
</dbReference>
<dbReference type="GO" id="GO:0005737">
    <property type="term" value="C:cytoplasm"/>
    <property type="evidence" value="ECO:0007669"/>
    <property type="project" value="TreeGrafter"/>
</dbReference>